<dbReference type="Pfam" id="PF10647">
    <property type="entry name" value="Gmad1"/>
    <property type="match status" value="1"/>
</dbReference>
<dbReference type="InterPro" id="IPR059026">
    <property type="entry name" value="LpqB_N"/>
</dbReference>
<organism evidence="5 6">
    <name type="scientific">Cellulomonas avistercoris</name>
    <dbReference type="NCBI Taxonomy" id="2762242"/>
    <lineage>
        <taxon>Bacteria</taxon>
        <taxon>Bacillati</taxon>
        <taxon>Actinomycetota</taxon>
        <taxon>Actinomycetes</taxon>
        <taxon>Micrococcales</taxon>
        <taxon>Cellulomonadaceae</taxon>
        <taxon>Cellulomonas</taxon>
    </lineage>
</organism>
<evidence type="ECO:0000259" key="3">
    <source>
        <dbReference type="Pfam" id="PF10647"/>
    </source>
</evidence>
<gene>
    <name evidence="5" type="ORF">H9657_07055</name>
</gene>
<feature type="chain" id="PRO_5045990543" evidence="1">
    <location>
        <begin position="26"/>
        <end position="562"/>
    </location>
</feature>
<protein>
    <submittedName>
        <fullName evidence="5">GerMN domain-containing protein</fullName>
    </submittedName>
</protein>
<dbReference type="Proteomes" id="UP000604241">
    <property type="component" value="Unassembled WGS sequence"/>
</dbReference>
<evidence type="ECO:0000313" key="6">
    <source>
        <dbReference type="Proteomes" id="UP000604241"/>
    </source>
</evidence>
<proteinExistence type="predicted"/>
<feature type="domain" description="Lipoprotein LpqB N-terminal" evidence="4">
    <location>
        <begin position="52"/>
        <end position="170"/>
    </location>
</feature>
<evidence type="ECO:0000313" key="5">
    <source>
        <dbReference type="EMBL" id="MBD7918037.1"/>
    </source>
</evidence>
<feature type="signal peptide" evidence="1">
    <location>
        <begin position="1"/>
        <end position="25"/>
    </location>
</feature>
<keyword evidence="1" id="KW-0732">Signal</keyword>
<accession>A0ABR8QC91</accession>
<keyword evidence="6" id="KW-1185">Reference proteome</keyword>
<dbReference type="RefSeq" id="WP_191781826.1">
    <property type="nucleotide sequence ID" value="NZ_JACSQV010000005.1"/>
</dbReference>
<comment type="caution">
    <text evidence="5">The sequence shown here is derived from an EMBL/GenBank/DDBJ whole genome shotgun (WGS) entry which is preliminary data.</text>
</comment>
<reference evidence="5 6" key="1">
    <citation type="submission" date="2020-08" db="EMBL/GenBank/DDBJ databases">
        <title>A Genomic Blueprint of the Chicken Gut Microbiome.</title>
        <authorList>
            <person name="Gilroy R."/>
            <person name="Ravi A."/>
            <person name="Getino M."/>
            <person name="Pursley I."/>
            <person name="Horton D.L."/>
            <person name="Alikhan N.-F."/>
            <person name="Baker D."/>
            <person name="Gharbi K."/>
            <person name="Hall N."/>
            <person name="Watson M."/>
            <person name="Adriaenssens E.M."/>
            <person name="Foster-Nyarko E."/>
            <person name="Jarju S."/>
            <person name="Secka A."/>
            <person name="Antonio M."/>
            <person name="Oren A."/>
            <person name="Chaudhuri R."/>
            <person name="La Ragione R.M."/>
            <person name="Hildebrand F."/>
            <person name="Pallen M.J."/>
        </authorList>
    </citation>
    <scope>NUCLEOTIDE SEQUENCE [LARGE SCALE GENOMIC DNA]</scope>
    <source>
        <strain evidence="5 6">Sa3CUA2</strain>
    </source>
</reference>
<sequence>MTRGARSRALGCAALVVALMTGCVAIPTGGPVTAGDGGQVREQDGVFVLAQGPQTDAEPTRIVEGFLLAMDAEVTGDFDVTRQFLAADERSEWDPGGETIVASTTKVEQTGDAQVTVSLAVKAKVDVDGRYLEVPADALETLRYELVQDTRGAWRIAYAPDVLVVDSRRFAQQFRPTSLYFLTPDSKVLVPEVRFFRDRNVPTAVVRALLAGPSPWLRDAVTSAIPPGTELKPEAVSFERGGVAEMTLEPARAVLEADRGLLLAQLDASLRPLGVTTLVVRAGAGGAVIDGVPDELSTPDAGELEVLVDGQTLRVIADAPATVEGAGAVQGTAPGSPARSADGLVRVALADPSTLVTVPVGSAEQRTLLTGPALAAPSVDRYAWVWTARGSGTGRLDAVRLDGTAVEVTADWLAGRTVQAVRVSRDGTRVAIVSRGPDGVTLNVAGVTRDGGGVPLTIGPGVRAGGALTPADAASIVWVDDVTLGMLAEGDAGATPYLVPVSGSSTPLPAVADAVELAADRGSRLLYVVTADGDLLRYEGGTWVAVPGVTGVLDVAGAAFPG</sequence>
<dbReference type="InterPro" id="IPR018910">
    <property type="entry name" value="LpqB_C"/>
</dbReference>
<dbReference type="PROSITE" id="PS51257">
    <property type="entry name" value="PROKAR_LIPOPROTEIN"/>
    <property type="match status" value="1"/>
</dbReference>
<dbReference type="InterPro" id="IPR019606">
    <property type="entry name" value="GerMN"/>
</dbReference>
<dbReference type="Pfam" id="PF10646">
    <property type="entry name" value="Germane"/>
    <property type="match status" value="1"/>
</dbReference>
<feature type="domain" description="GerMN" evidence="2">
    <location>
        <begin position="179"/>
        <end position="272"/>
    </location>
</feature>
<dbReference type="EMBL" id="JACSQV010000005">
    <property type="protein sequence ID" value="MBD7918037.1"/>
    <property type="molecule type" value="Genomic_DNA"/>
</dbReference>
<dbReference type="SUPFAM" id="SSF69304">
    <property type="entry name" value="Tricorn protease N-terminal domain"/>
    <property type="match status" value="1"/>
</dbReference>
<name>A0ABR8QC91_9CELL</name>
<feature type="domain" description="Lipoprotein LpqB C-terminal" evidence="3">
    <location>
        <begin position="311"/>
        <end position="551"/>
    </location>
</feature>
<evidence type="ECO:0000256" key="1">
    <source>
        <dbReference type="SAM" id="SignalP"/>
    </source>
</evidence>
<evidence type="ECO:0000259" key="4">
    <source>
        <dbReference type="Pfam" id="PF25976"/>
    </source>
</evidence>
<dbReference type="Pfam" id="PF25976">
    <property type="entry name" value="LpqB_N"/>
    <property type="match status" value="1"/>
</dbReference>
<evidence type="ECO:0000259" key="2">
    <source>
        <dbReference type="Pfam" id="PF10646"/>
    </source>
</evidence>